<proteinExistence type="predicted"/>
<feature type="compositionally biased region" description="Basic and acidic residues" evidence="1">
    <location>
        <begin position="263"/>
        <end position="273"/>
    </location>
</feature>
<feature type="compositionally biased region" description="Basic and acidic residues" evidence="1">
    <location>
        <begin position="126"/>
        <end position="135"/>
    </location>
</feature>
<evidence type="ECO:0000256" key="1">
    <source>
        <dbReference type="SAM" id="MobiDB-lite"/>
    </source>
</evidence>
<gene>
    <name evidence="3" type="ORF">MKZ38_009749</name>
</gene>
<feature type="compositionally biased region" description="Low complexity" evidence="1">
    <location>
        <begin position="138"/>
        <end position="168"/>
    </location>
</feature>
<feature type="compositionally biased region" description="Low complexity" evidence="1">
    <location>
        <begin position="75"/>
        <end position="94"/>
    </location>
</feature>
<dbReference type="GO" id="GO:0005739">
    <property type="term" value="C:mitochondrion"/>
    <property type="evidence" value="ECO:0007669"/>
    <property type="project" value="TreeGrafter"/>
</dbReference>
<feature type="region of interest" description="Disordered" evidence="1">
    <location>
        <begin position="69"/>
        <end position="203"/>
    </location>
</feature>
<feature type="compositionally biased region" description="Basic and acidic residues" evidence="1">
    <location>
        <begin position="95"/>
        <end position="112"/>
    </location>
</feature>
<reference evidence="3" key="1">
    <citation type="submission" date="2022-07" db="EMBL/GenBank/DDBJ databases">
        <title>Draft genome sequence of Zalerion maritima ATCC 34329, a (micro)plastics degrading marine fungus.</title>
        <authorList>
            <person name="Paco A."/>
            <person name="Goncalves M.F.M."/>
            <person name="Rocha-Santos T.A.P."/>
            <person name="Alves A."/>
        </authorList>
    </citation>
    <scope>NUCLEOTIDE SEQUENCE</scope>
    <source>
        <strain evidence="3">ATCC 34329</strain>
    </source>
</reference>
<evidence type="ECO:0000313" key="3">
    <source>
        <dbReference type="EMBL" id="KAJ2903527.1"/>
    </source>
</evidence>
<accession>A0AAD5RT54</accession>
<name>A0AAD5RT54_9PEZI</name>
<sequence>MAARTPATSSLLKSLSLGSRSTTGRIAQQQRRSAHTKGYHVPQGEQAHRLCGFYDSHLAFKPTFARVDPPEMLPEAKPNNPAPTAKKAEAAPAAKEIKEAKEATPPKEKEARSTTTKKTTAKKSTRKSDAADTVRDPSSSSSSSSASSLDTSTDTSSTYTYTTPLESPEAPPSPPPVPSPTQVNQPSSEGPKILFGSRLNASDPKVWQERLDSLRKQATRVMGVLVPPKPEEPDNCCMSGCVNCVWDTFREEMELWADAAREVERRKGREEKQKRRQGAQEQAYIQAGTQTRDGGVDMGVEDLQRQSVGRLQKKSGAANKSMSMDDDGGGKESNWDSLGNPMASKNLWDDELYKGVPVGIREFMKLEKKLKREEEKGL</sequence>
<feature type="region of interest" description="Disordered" evidence="1">
    <location>
        <begin position="1"/>
        <end position="41"/>
    </location>
</feature>
<dbReference type="EMBL" id="JAKWBI020000079">
    <property type="protein sequence ID" value="KAJ2903527.1"/>
    <property type="molecule type" value="Genomic_DNA"/>
</dbReference>
<feature type="compositionally biased region" description="Pro residues" evidence="1">
    <location>
        <begin position="169"/>
        <end position="179"/>
    </location>
</feature>
<evidence type="ECO:0000313" key="4">
    <source>
        <dbReference type="Proteomes" id="UP001201980"/>
    </source>
</evidence>
<dbReference type="PANTHER" id="PTHR21193:SF3">
    <property type="entry name" value="OXIDOREDUCTASE-LIKE DOMAIN-CONTAINING PROTEIN 1"/>
    <property type="match status" value="1"/>
</dbReference>
<feature type="region of interest" description="Disordered" evidence="1">
    <location>
        <begin position="263"/>
        <end position="341"/>
    </location>
</feature>
<evidence type="ECO:0000259" key="2">
    <source>
        <dbReference type="Pfam" id="PF09791"/>
    </source>
</evidence>
<feature type="domain" description="Oxidoreductase-like" evidence="2">
    <location>
        <begin position="221"/>
        <end position="264"/>
    </location>
</feature>
<organism evidence="3 4">
    <name type="scientific">Zalerion maritima</name>
    <dbReference type="NCBI Taxonomy" id="339359"/>
    <lineage>
        <taxon>Eukaryota</taxon>
        <taxon>Fungi</taxon>
        <taxon>Dikarya</taxon>
        <taxon>Ascomycota</taxon>
        <taxon>Pezizomycotina</taxon>
        <taxon>Sordariomycetes</taxon>
        <taxon>Lulworthiomycetidae</taxon>
        <taxon>Lulworthiales</taxon>
        <taxon>Lulworthiaceae</taxon>
        <taxon>Zalerion</taxon>
    </lineage>
</organism>
<dbReference type="InterPro" id="IPR019180">
    <property type="entry name" value="Oxidoreductase-like_N"/>
</dbReference>
<dbReference type="Pfam" id="PF09791">
    <property type="entry name" value="Oxidored-like"/>
    <property type="match status" value="1"/>
</dbReference>
<dbReference type="Proteomes" id="UP001201980">
    <property type="component" value="Unassembled WGS sequence"/>
</dbReference>
<keyword evidence="4" id="KW-1185">Reference proteome</keyword>
<comment type="caution">
    <text evidence="3">The sequence shown here is derived from an EMBL/GenBank/DDBJ whole genome shotgun (WGS) entry which is preliminary data.</text>
</comment>
<feature type="compositionally biased region" description="Low complexity" evidence="1">
    <location>
        <begin position="8"/>
        <end position="25"/>
    </location>
</feature>
<dbReference type="AlphaFoldDB" id="A0AAD5RT54"/>
<dbReference type="InterPro" id="IPR039251">
    <property type="entry name" value="OXLD1"/>
</dbReference>
<dbReference type="PANTHER" id="PTHR21193">
    <property type="entry name" value="OXIDOREDUCTASE-LIKE DOMAIN-CONTAINING PROTEIN 1"/>
    <property type="match status" value="1"/>
</dbReference>
<protein>
    <submittedName>
        <fullName evidence="3">Oxidoreductase-like protein</fullName>
    </submittedName>
</protein>